<evidence type="ECO:0000313" key="5">
    <source>
        <dbReference type="EMBL" id="GAD49549.1"/>
    </source>
</evidence>
<feature type="domain" description="Phosphatidic acid phosphatase type 2/haloperoxidase" evidence="4">
    <location>
        <begin position="115"/>
        <end position="225"/>
    </location>
</feature>
<dbReference type="GO" id="GO:0003993">
    <property type="term" value="F:acid phosphatase activity"/>
    <property type="evidence" value="ECO:0007669"/>
    <property type="project" value="UniProtKB-EC"/>
</dbReference>
<evidence type="ECO:0000256" key="2">
    <source>
        <dbReference type="SAM" id="MobiDB-lite"/>
    </source>
</evidence>
<dbReference type="InterPro" id="IPR001011">
    <property type="entry name" value="Acid_Pase_classA_bac"/>
</dbReference>
<evidence type="ECO:0000256" key="1">
    <source>
        <dbReference type="PIRNR" id="PIRNR000897"/>
    </source>
</evidence>
<evidence type="ECO:0000256" key="3">
    <source>
        <dbReference type="SAM" id="SignalP"/>
    </source>
</evidence>
<keyword evidence="1" id="KW-0378">Hydrolase</keyword>
<proteinExistence type="inferred from homology"/>
<dbReference type="SMART" id="SM00014">
    <property type="entry name" value="acidPPc"/>
    <property type="match status" value="1"/>
</dbReference>
<accession>U2ZVZ7</accession>
<dbReference type="PIRSF" id="PIRSF000897">
    <property type="entry name" value="Acid_Ptase_ClsA"/>
    <property type="match status" value="1"/>
</dbReference>
<dbReference type="EC" id="3.1.3.2" evidence="1"/>
<dbReference type="InterPro" id="IPR000326">
    <property type="entry name" value="PAP2/HPO"/>
</dbReference>
<comment type="catalytic activity">
    <reaction evidence="1">
        <text>a phosphate monoester + H2O = an alcohol + phosphate</text>
        <dbReference type="Rhea" id="RHEA:15017"/>
        <dbReference type="ChEBI" id="CHEBI:15377"/>
        <dbReference type="ChEBI" id="CHEBI:30879"/>
        <dbReference type="ChEBI" id="CHEBI:43474"/>
        <dbReference type="ChEBI" id="CHEBI:67140"/>
        <dbReference type="EC" id="3.1.3.2"/>
    </reaction>
</comment>
<comment type="caution">
    <text evidence="5">The sequence shown here is derived from an EMBL/GenBank/DDBJ whole genome shotgun (WGS) entry which is preliminary data.</text>
</comment>
<dbReference type="PRINTS" id="PR00483">
    <property type="entry name" value="BACPHPHTASE"/>
</dbReference>
<dbReference type="EMBL" id="BASZ01000005">
    <property type="protein sequence ID" value="GAD49549.1"/>
    <property type="molecule type" value="Genomic_DNA"/>
</dbReference>
<dbReference type="Proteomes" id="UP000016568">
    <property type="component" value="Unassembled WGS sequence"/>
</dbReference>
<feature type="chain" id="PRO_5030177824" description="Acid phosphatase" evidence="3">
    <location>
        <begin position="20"/>
        <end position="262"/>
    </location>
</feature>
<dbReference type="KEGG" id="ntd:EGO55_13610"/>
<dbReference type="eggNOG" id="COG0671">
    <property type="taxonomic scope" value="Bacteria"/>
</dbReference>
<dbReference type="Gene3D" id="1.20.144.10">
    <property type="entry name" value="Phosphatidic acid phosphatase type 2/haloperoxidase"/>
    <property type="match status" value="1"/>
</dbReference>
<evidence type="ECO:0000259" key="4">
    <source>
        <dbReference type="SMART" id="SM00014"/>
    </source>
</evidence>
<protein>
    <recommendedName>
        <fullName evidence="1">Acid phosphatase</fullName>
        <ecNumber evidence="1">3.1.3.2</ecNumber>
    </recommendedName>
</protein>
<name>U2ZVZ7_9SPHN</name>
<keyword evidence="6" id="KW-1185">Reference proteome</keyword>
<feature type="region of interest" description="Disordered" evidence="2">
    <location>
        <begin position="50"/>
        <end position="71"/>
    </location>
</feature>
<dbReference type="AlphaFoldDB" id="U2ZVZ7"/>
<dbReference type="CDD" id="cd03397">
    <property type="entry name" value="PAP2_acid_phosphatase"/>
    <property type="match status" value="1"/>
</dbReference>
<comment type="similarity">
    <text evidence="1">Belongs to the class A bacterial acid phosphatase family.</text>
</comment>
<gene>
    <name evidence="5" type="ORF">NT2_05_04700</name>
</gene>
<sequence length="262" mass="27525">MKHLWAVGLLALAGAAVWAEQPLPTPETFRIPPGYLEQADLPDSAALIPAPPVSGSAAQARDDAASRNGQALHGSARWDLATADAELFSPHDTEALSCAAGFAIGPDSAPATNRLLTRAMIDLALSTSGAKKKYQRARPFMENGAPNCTPAHEAYLRKDGSYPSGHSAIGYGWGLIMAELVPARATELVARGRAFGDSRRVCNVHWLSDIEEGRVVASATVAKLHAAASFQKDLQAARDEIAAGKLVAPKRDCAKEAAALAL</sequence>
<dbReference type="SUPFAM" id="SSF48317">
    <property type="entry name" value="Acid phosphatase/Vanadium-dependent haloperoxidase"/>
    <property type="match status" value="1"/>
</dbReference>
<evidence type="ECO:0000313" key="6">
    <source>
        <dbReference type="Proteomes" id="UP000016568"/>
    </source>
</evidence>
<reference evidence="5 6" key="1">
    <citation type="submission" date="2013-09" db="EMBL/GenBank/DDBJ databases">
        <title>Whole genome shotgun sequence of Novosphingobium tardaugens NBRC 16725.</title>
        <authorList>
            <person name="Isaki S."/>
            <person name="Hosoyama A."/>
            <person name="Tsuchikane K."/>
            <person name="Katsumata H."/>
            <person name="Ando Y."/>
            <person name="Yamazaki S."/>
            <person name="Fujita N."/>
        </authorList>
    </citation>
    <scope>NUCLEOTIDE SEQUENCE [LARGE SCALE GENOMIC DNA]</scope>
    <source>
        <strain evidence="5 6">NBRC 16725</strain>
    </source>
</reference>
<dbReference type="GO" id="GO:0030288">
    <property type="term" value="C:outer membrane-bounded periplasmic space"/>
    <property type="evidence" value="ECO:0007669"/>
    <property type="project" value="InterPro"/>
</dbReference>
<feature type="signal peptide" evidence="3">
    <location>
        <begin position="1"/>
        <end position="19"/>
    </location>
</feature>
<dbReference type="Pfam" id="PF01569">
    <property type="entry name" value="PAP2"/>
    <property type="match status" value="1"/>
</dbReference>
<organism evidence="5 6">
    <name type="scientific">Caenibius tardaugens NBRC 16725</name>
    <dbReference type="NCBI Taxonomy" id="1219035"/>
    <lineage>
        <taxon>Bacteria</taxon>
        <taxon>Pseudomonadati</taxon>
        <taxon>Pseudomonadota</taxon>
        <taxon>Alphaproteobacteria</taxon>
        <taxon>Sphingomonadales</taxon>
        <taxon>Erythrobacteraceae</taxon>
        <taxon>Caenibius</taxon>
    </lineage>
</organism>
<keyword evidence="3" id="KW-0732">Signal</keyword>
<dbReference type="InterPro" id="IPR036938">
    <property type="entry name" value="PAP2/HPO_sf"/>
</dbReference>
<dbReference type="RefSeq" id="WP_021690455.1">
    <property type="nucleotide sequence ID" value="NZ_BASZ01000005.1"/>
</dbReference>
<dbReference type="OrthoDB" id="9805301at2"/>